<keyword evidence="2" id="KW-0479">Metal-binding</keyword>
<evidence type="ECO:0000256" key="7">
    <source>
        <dbReference type="ARBA" id="ARBA00023163"/>
    </source>
</evidence>
<dbReference type="FunFam" id="3.30.50.10:FF:000032">
    <property type="entry name" value="Transcription factor GATA-3"/>
    <property type="match status" value="1"/>
</dbReference>
<evidence type="ECO:0000259" key="11">
    <source>
        <dbReference type="PROSITE" id="PS50114"/>
    </source>
</evidence>
<proteinExistence type="predicted"/>
<keyword evidence="8" id="KW-0539">Nucleus</keyword>
<feature type="region of interest" description="Disordered" evidence="10">
    <location>
        <begin position="556"/>
        <end position="578"/>
    </location>
</feature>
<dbReference type="GO" id="GO:0005634">
    <property type="term" value="C:nucleus"/>
    <property type="evidence" value="ECO:0007669"/>
    <property type="project" value="UniProtKB-SubCell"/>
</dbReference>
<evidence type="ECO:0000256" key="5">
    <source>
        <dbReference type="ARBA" id="ARBA00023015"/>
    </source>
</evidence>
<dbReference type="PANTHER" id="PTHR10071">
    <property type="entry name" value="TRANSCRIPTION FACTOR GATA FAMILY MEMBER"/>
    <property type="match status" value="1"/>
</dbReference>
<keyword evidence="7" id="KW-0804">Transcription</keyword>
<dbReference type="PROSITE" id="PS50114">
    <property type="entry name" value="GATA_ZN_FINGER_2"/>
    <property type="match status" value="2"/>
</dbReference>
<evidence type="ECO:0000256" key="8">
    <source>
        <dbReference type="ARBA" id="ARBA00023242"/>
    </source>
</evidence>
<dbReference type="InterPro" id="IPR000679">
    <property type="entry name" value="Znf_GATA"/>
</dbReference>
<dbReference type="PROSITE" id="PS00344">
    <property type="entry name" value="GATA_ZN_FINGER_1"/>
    <property type="match status" value="2"/>
</dbReference>
<protein>
    <submittedName>
        <fullName evidence="12">Putative transcription factor gata-6 isoform x1</fullName>
    </submittedName>
</protein>
<dbReference type="GO" id="GO:0000981">
    <property type="term" value="F:DNA-binding transcription factor activity, RNA polymerase II-specific"/>
    <property type="evidence" value="ECO:0007669"/>
    <property type="project" value="TreeGrafter"/>
</dbReference>
<sequence>MESTGQQDVLPAPKSEPNSAAGSPQQQQEQLLQNNNNSNMEESSQNRVSPPKNEPTNTVITRRQPQVVRTITTAGHITTICSPPDDVQQRDVTKSESYDPSISRSQYAYNNNSGTEHETMIAVAENYSPSTSQQQTTEESNEIQYTSNSDRKYNAQERYIYAETIENYNPRMENISSAIMPVRYTAPETQERFLTPTEHADEQILLPRPYEIAVSQYEHSSPLISAVTTPPLNAVHPEELHVTYASSPAGDIKYELLDAKNPPSVYTDLTPMTQQNTQVSQQLRGVTVGNYTNQGSPQHYPTSSGEYVHIAGYPGQYNHSRTEDSPTSVQHQIMYRGDPSLNPGSKPLLYISDNGNYENQPPGSPNSHVTLYGGGNQTYRFVTKVDPPQNFSWSNSAQQAGTSVEYSSGTYIQGPSDLIQDQPSHNYTSYPINVSGEWMISDGFDGENIYVQNVKECVNCAASVTPLWRRDGTGHYLCNACGLYNKINGVNRPPVRGHKSKPSASGNSRRSGVVCANCKTTNTTLWRRNHSGEPVCNACGLYYKLHNVDRPMSMKKEGIQTRKRKPKTSSYSHKTHSLDSKLNMSQPIYIAQNDIKPDILTGTNGGPIHYSLNSNCSSPIGSGQTSAHHSTLVPIIQPPLEPIGPRVTTTDLPSVITSTGISTTLPESSRN</sequence>
<evidence type="ECO:0000256" key="1">
    <source>
        <dbReference type="ARBA" id="ARBA00004123"/>
    </source>
</evidence>
<evidence type="ECO:0000256" key="10">
    <source>
        <dbReference type="SAM" id="MobiDB-lite"/>
    </source>
</evidence>
<feature type="compositionally biased region" description="Polar residues" evidence="10">
    <location>
        <begin position="98"/>
        <end position="109"/>
    </location>
</feature>
<feature type="compositionally biased region" description="Basic and acidic residues" evidence="10">
    <location>
        <begin position="87"/>
        <end position="97"/>
    </location>
</feature>
<organism evidence="12">
    <name type="scientific">Xenopsylla cheopis</name>
    <name type="common">Oriental rat flea</name>
    <name type="synonym">Pulex cheopis</name>
    <dbReference type="NCBI Taxonomy" id="163159"/>
    <lineage>
        <taxon>Eukaryota</taxon>
        <taxon>Metazoa</taxon>
        <taxon>Ecdysozoa</taxon>
        <taxon>Arthropoda</taxon>
        <taxon>Hexapoda</taxon>
        <taxon>Insecta</taxon>
        <taxon>Pterygota</taxon>
        <taxon>Neoptera</taxon>
        <taxon>Endopterygota</taxon>
        <taxon>Siphonaptera</taxon>
        <taxon>Pulicidae</taxon>
        <taxon>Xenopsyllinae</taxon>
        <taxon>Xenopsylla</taxon>
    </lineage>
</organism>
<feature type="compositionally biased region" description="Polar residues" evidence="10">
    <location>
        <begin position="128"/>
        <end position="148"/>
    </location>
</feature>
<name>A0A6M2DV95_XENCH</name>
<feature type="region of interest" description="Disordered" evidence="10">
    <location>
        <begin position="1"/>
        <end position="109"/>
    </location>
</feature>
<feature type="region of interest" description="Disordered" evidence="10">
    <location>
        <begin position="128"/>
        <end position="150"/>
    </location>
</feature>
<dbReference type="InterPro" id="IPR013088">
    <property type="entry name" value="Znf_NHR/GATA"/>
</dbReference>
<dbReference type="InterPro" id="IPR039355">
    <property type="entry name" value="Transcription_factor_GATA"/>
</dbReference>
<dbReference type="SMART" id="SM00401">
    <property type="entry name" value="ZnF_GATA"/>
    <property type="match status" value="2"/>
</dbReference>
<feature type="domain" description="GATA-type" evidence="11">
    <location>
        <begin position="509"/>
        <end position="562"/>
    </location>
</feature>
<evidence type="ECO:0000256" key="4">
    <source>
        <dbReference type="ARBA" id="ARBA00022833"/>
    </source>
</evidence>
<keyword evidence="4" id="KW-0862">Zinc</keyword>
<evidence type="ECO:0000256" key="3">
    <source>
        <dbReference type="ARBA" id="ARBA00022771"/>
    </source>
</evidence>
<keyword evidence="5" id="KW-0805">Transcription regulation</keyword>
<dbReference type="GO" id="GO:0000978">
    <property type="term" value="F:RNA polymerase II cis-regulatory region sequence-specific DNA binding"/>
    <property type="evidence" value="ECO:0007669"/>
    <property type="project" value="TreeGrafter"/>
</dbReference>
<evidence type="ECO:0000313" key="12">
    <source>
        <dbReference type="EMBL" id="NOV48617.1"/>
    </source>
</evidence>
<dbReference type="CDD" id="cd00202">
    <property type="entry name" value="ZnF_GATA"/>
    <property type="match status" value="2"/>
</dbReference>
<dbReference type="SUPFAM" id="SSF57716">
    <property type="entry name" value="Glucocorticoid receptor-like (DNA-binding domain)"/>
    <property type="match status" value="2"/>
</dbReference>
<accession>A0A6M2DV95</accession>
<feature type="compositionally biased region" description="Polar residues" evidence="10">
    <location>
        <begin position="54"/>
        <end position="81"/>
    </location>
</feature>
<dbReference type="PRINTS" id="PR00619">
    <property type="entry name" value="GATAZNFINGER"/>
</dbReference>
<evidence type="ECO:0000256" key="6">
    <source>
        <dbReference type="ARBA" id="ARBA00023125"/>
    </source>
</evidence>
<reference evidence="12" key="1">
    <citation type="submission" date="2020-03" db="EMBL/GenBank/DDBJ databases">
        <title>Transcriptomic Profiling of the Digestive Tract of the Rat Flea, Xenopsylla cheopis, Following Blood Feeding and Infection with Yersinia pestis.</title>
        <authorList>
            <person name="Bland D.M."/>
            <person name="Martens C.A."/>
            <person name="Virtaneva K."/>
            <person name="Kanakabandi K."/>
            <person name="Long D."/>
            <person name="Rosenke R."/>
            <person name="Saturday G.A."/>
            <person name="Hoyt F.H."/>
            <person name="Bruno D.P."/>
            <person name="Ribeiro J.M.C."/>
            <person name="Hinnebusch J."/>
        </authorList>
    </citation>
    <scope>NUCLEOTIDE SEQUENCE</scope>
</reference>
<dbReference type="GO" id="GO:0000122">
    <property type="term" value="P:negative regulation of transcription by RNA polymerase II"/>
    <property type="evidence" value="ECO:0007669"/>
    <property type="project" value="TreeGrafter"/>
</dbReference>
<evidence type="ECO:0000256" key="2">
    <source>
        <dbReference type="ARBA" id="ARBA00022723"/>
    </source>
</evidence>
<dbReference type="Pfam" id="PF00320">
    <property type="entry name" value="GATA"/>
    <property type="match status" value="2"/>
</dbReference>
<dbReference type="AlphaFoldDB" id="A0A6M2DV95"/>
<dbReference type="EMBL" id="GIIL01004891">
    <property type="protein sequence ID" value="NOV48617.1"/>
    <property type="molecule type" value="Transcribed_RNA"/>
</dbReference>
<evidence type="ECO:0000256" key="9">
    <source>
        <dbReference type="PROSITE-ProRule" id="PRU00094"/>
    </source>
</evidence>
<comment type="subcellular location">
    <subcellularLocation>
        <location evidence="1">Nucleus</location>
    </subcellularLocation>
</comment>
<feature type="compositionally biased region" description="Low complexity" evidence="10">
    <location>
        <begin position="25"/>
        <end position="46"/>
    </location>
</feature>
<dbReference type="Gene3D" id="3.30.50.10">
    <property type="entry name" value="Erythroid Transcription Factor GATA-1, subunit A"/>
    <property type="match status" value="2"/>
</dbReference>
<feature type="domain" description="GATA-type" evidence="11">
    <location>
        <begin position="451"/>
        <end position="509"/>
    </location>
</feature>
<dbReference type="GO" id="GO:0045944">
    <property type="term" value="P:positive regulation of transcription by RNA polymerase II"/>
    <property type="evidence" value="ECO:0007669"/>
    <property type="project" value="TreeGrafter"/>
</dbReference>
<dbReference type="PANTHER" id="PTHR10071:SF281">
    <property type="entry name" value="BOX A-BINDING FACTOR-RELATED"/>
    <property type="match status" value="1"/>
</dbReference>
<dbReference type="GO" id="GO:0045165">
    <property type="term" value="P:cell fate commitment"/>
    <property type="evidence" value="ECO:0007669"/>
    <property type="project" value="TreeGrafter"/>
</dbReference>
<dbReference type="GO" id="GO:0008270">
    <property type="term" value="F:zinc ion binding"/>
    <property type="evidence" value="ECO:0007669"/>
    <property type="project" value="UniProtKB-KW"/>
</dbReference>
<keyword evidence="6" id="KW-0238">DNA-binding</keyword>
<keyword evidence="3 9" id="KW-0863">Zinc-finger</keyword>